<dbReference type="Gene3D" id="3.30.1370.10">
    <property type="entry name" value="K Homology domain, type 1"/>
    <property type="match status" value="1"/>
</dbReference>
<proteinExistence type="predicted"/>
<evidence type="ECO:0000313" key="3">
    <source>
        <dbReference type="EMBL" id="KAH9317316.1"/>
    </source>
</evidence>
<accession>A0AA38LB53</accession>
<sequence length="540" mass="61574">MSSLHSFQMELEVPEEARALVIGKGGRTIKSFQQSPGISLARLLPSGKFQIRGDSRESVLRIVTSIKILISRAVVSKSTGYSPQFYRTCFCKSVEKPLLSVDKVSFEKFTGDISHISEQDRPHLCFKRGEEITSGFSSSNEDLAAAVSSKMSLSASTNFLSHWDFSAYKSELLSCFEFLRSEEQDVLRNVKMIVRFGKEIFHGRSYGELVDGGFVSLAYFQQLCSQKLLTRGFSTACSEKAVTDLRLQVESLDYVKASSRRKISIHVADREEKPLRRFNISVRCLGKEGFVHNSEVQRILCSQDYFQVLGVDTDVSADDVQRAYRRCLLKIEFHAGNLAAAEKAKKSAKEASDCLMDALRREKYLKNFYSESKLNPSVDPPFSPPEKAEISRVRREPRRRGFVTFCREGQGTPDFRLAVMSHGREMEIEQDMVKWVEVAWKDRTPDQLLVFDSASRYEITNIRYKEAETYVTEDFKFRIANVREVEVEGKTERKRWECALTSRWSTWNDGIIDGVESMVTNDVVTLIKEAVKFSQLMAQD</sequence>
<dbReference type="InterPro" id="IPR004087">
    <property type="entry name" value="KH_dom"/>
</dbReference>
<dbReference type="InterPro" id="IPR036612">
    <property type="entry name" value="KH_dom_type_1_sf"/>
</dbReference>
<dbReference type="SMART" id="SM00322">
    <property type="entry name" value="KH"/>
    <property type="match status" value="1"/>
</dbReference>
<comment type="caution">
    <text evidence="3">The sequence shown here is derived from an EMBL/GenBank/DDBJ whole genome shotgun (WGS) entry which is preliminary data.</text>
</comment>
<reference evidence="3 4" key="1">
    <citation type="journal article" date="2021" name="Nat. Plants">
        <title>The Taxus genome provides insights into paclitaxel biosynthesis.</title>
        <authorList>
            <person name="Xiong X."/>
            <person name="Gou J."/>
            <person name="Liao Q."/>
            <person name="Li Y."/>
            <person name="Zhou Q."/>
            <person name="Bi G."/>
            <person name="Li C."/>
            <person name="Du R."/>
            <person name="Wang X."/>
            <person name="Sun T."/>
            <person name="Guo L."/>
            <person name="Liang H."/>
            <person name="Lu P."/>
            <person name="Wu Y."/>
            <person name="Zhang Z."/>
            <person name="Ro D.K."/>
            <person name="Shang Y."/>
            <person name="Huang S."/>
            <person name="Yan J."/>
        </authorList>
    </citation>
    <scope>NUCLEOTIDE SEQUENCE [LARGE SCALE GENOMIC DNA]</scope>
    <source>
        <strain evidence="3">Ta-2019</strain>
    </source>
</reference>
<keyword evidence="1" id="KW-0694">RNA-binding</keyword>
<dbReference type="Proteomes" id="UP000824469">
    <property type="component" value="Unassembled WGS sequence"/>
</dbReference>
<dbReference type="InterPro" id="IPR001623">
    <property type="entry name" value="DnaJ_domain"/>
</dbReference>
<keyword evidence="4" id="KW-1185">Reference proteome</keyword>
<dbReference type="Gene3D" id="1.10.287.110">
    <property type="entry name" value="DnaJ domain"/>
    <property type="match status" value="1"/>
</dbReference>
<dbReference type="SUPFAM" id="SSF46565">
    <property type="entry name" value="Chaperone J-domain"/>
    <property type="match status" value="1"/>
</dbReference>
<name>A0AA38LB53_TAXCH</name>
<evidence type="ECO:0000256" key="1">
    <source>
        <dbReference type="PROSITE-ProRule" id="PRU00117"/>
    </source>
</evidence>
<dbReference type="CDD" id="cd06257">
    <property type="entry name" value="DnaJ"/>
    <property type="match status" value="1"/>
</dbReference>
<evidence type="ECO:0000259" key="2">
    <source>
        <dbReference type="PROSITE" id="PS50076"/>
    </source>
</evidence>
<dbReference type="GO" id="GO:0003723">
    <property type="term" value="F:RNA binding"/>
    <property type="evidence" value="ECO:0007669"/>
    <property type="project" value="UniProtKB-UniRule"/>
</dbReference>
<dbReference type="EMBL" id="JAHRHJ020000004">
    <property type="protein sequence ID" value="KAH9317316.1"/>
    <property type="molecule type" value="Genomic_DNA"/>
</dbReference>
<dbReference type="SUPFAM" id="SSF54791">
    <property type="entry name" value="Eukaryotic type KH-domain (KH-domain type I)"/>
    <property type="match status" value="1"/>
</dbReference>
<dbReference type="Pfam" id="PF00013">
    <property type="entry name" value="KH_1"/>
    <property type="match status" value="1"/>
</dbReference>
<dbReference type="PROSITE" id="PS50084">
    <property type="entry name" value="KH_TYPE_1"/>
    <property type="match status" value="1"/>
</dbReference>
<dbReference type="PROSITE" id="PS50076">
    <property type="entry name" value="DNAJ_2"/>
    <property type="match status" value="1"/>
</dbReference>
<gene>
    <name evidence="3" type="ORF">KI387_019085</name>
</gene>
<dbReference type="InterPro" id="IPR004088">
    <property type="entry name" value="KH_dom_type_1"/>
</dbReference>
<evidence type="ECO:0000313" key="4">
    <source>
        <dbReference type="Proteomes" id="UP000824469"/>
    </source>
</evidence>
<dbReference type="OMA" id="MMENERW"/>
<dbReference type="AlphaFoldDB" id="A0AA38LB53"/>
<organism evidence="3 4">
    <name type="scientific">Taxus chinensis</name>
    <name type="common">Chinese yew</name>
    <name type="synonym">Taxus wallichiana var. chinensis</name>
    <dbReference type="NCBI Taxonomy" id="29808"/>
    <lineage>
        <taxon>Eukaryota</taxon>
        <taxon>Viridiplantae</taxon>
        <taxon>Streptophyta</taxon>
        <taxon>Embryophyta</taxon>
        <taxon>Tracheophyta</taxon>
        <taxon>Spermatophyta</taxon>
        <taxon>Pinopsida</taxon>
        <taxon>Pinidae</taxon>
        <taxon>Conifers II</taxon>
        <taxon>Cupressales</taxon>
        <taxon>Taxaceae</taxon>
        <taxon>Taxus</taxon>
    </lineage>
</organism>
<dbReference type="InterPro" id="IPR036869">
    <property type="entry name" value="J_dom_sf"/>
</dbReference>
<feature type="domain" description="J" evidence="2">
    <location>
        <begin position="304"/>
        <end position="368"/>
    </location>
</feature>
<dbReference type="SMART" id="SM00271">
    <property type="entry name" value="DnaJ"/>
    <property type="match status" value="1"/>
</dbReference>
<protein>
    <recommendedName>
        <fullName evidence="2">J domain-containing protein</fullName>
    </recommendedName>
</protein>